<keyword evidence="1" id="KW-1133">Transmembrane helix</keyword>
<feature type="transmembrane region" description="Helical" evidence="1">
    <location>
        <begin position="100"/>
        <end position="118"/>
    </location>
</feature>
<accession>A0A1V1I295</accession>
<dbReference type="AlphaFoldDB" id="A0A1V1I295"/>
<keyword evidence="3" id="KW-1185">Reference proteome</keyword>
<reference evidence="2 3" key="1">
    <citation type="submission" date="2014-04" db="EMBL/GenBank/DDBJ databases">
        <authorList>
            <person name="Hornung B.V."/>
        </authorList>
    </citation>
    <scope>NUCLEOTIDE SEQUENCE [LARGE SCALE GENOMIC DNA]</scope>
    <source>
        <strain evidence="2 3">CRIB</strain>
    </source>
</reference>
<dbReference type="Proteomes" id="UP000245622">
    <property type="component" value="Chromosome 1"/>
</dbReference>
<organism evidence="2 3">
    <name type="scientific">Romboutsia ilealis</name>
    <dbReference type="NCBI Taxonomy" id="1115758"/>
    <lineage>
        <taxon>Bacteria</taxon>
        <taxon>Bacillati</taxon>
        <taxon>Bacillota</taxon>
        <taxon>Clostridia</taxon>
        <taxon>Peptostreptococcales</taxon>
        <taxon>Peptostreptococcaceae</taxon>
        <taxon>Romboutsia</taxon>
    </lineage>
</organism>
<keyword evidence="1" id="KW-0812">Transmembrane</keyword>
<gene>
    <name evidence="2" type="ORF">CRIB_792</name>
</gene>
<sequence length="121" mass="14321">MNKNNDSNLALLTSIVLGSLVVFLMFLCHKLILCIARVFVYLTGLATMLLVTVFYIFIIVFLISRFKKYYCKYYNNEKYKRNDFANIQIINSIIKMEKSLIFALLFILMMLYILNIFIKLF</sequence>
<name>A0A1V1I295_9FIRM</name>
<feature type="transmembrane region" description="Helical" evidence="1">
    <location>
        <begin position="38"/>
        <end position="63"/>
    </location>
</feature>
<dbReference type="KEGG" id="ril:CRIB_792"/>
<evidence type="ECO:0000256" key="1">
    <source>
        <dbReference type="SAM" id="Phobius"/>
    </source>
</evidence>
<evidence type="ECO:0000313" key="2">
    <source>
        <dbReference type="EMBL" id="CED93544.1"/>
    </source>
</evidence>
<keyword evidence="1" id="KW-0472">Membrane</keyword>
<protein>
    <submittedName>
        <fullName evidence="2">Uncharacterized protein</fullName>
    </submittedName>
</protein>
<evidence type="ECO:0000313" key="3">
    <source>
        <dbReference type="Proteomes" id="UP000245622"/>
    </source>
</evidence>
<dbReference type="EMBL" id="LN555523">
    <property type="protein sequence ID" value="CED93544.1"/>
    <property type="molecule type" value="Genomic_DNA"/>
</dbReference>
<feature type="transmembrane region" description="Helical" evidence="1">
    <location>
        <begin position="9"/>
        <end position="32"/>
    </location>
</feature>
<dbReference type="RefSeq" id="WP_180703250.1">
    <property type="nucleotide sequence ID" value="NZ_LN555523.1"/>
</dbReference>
<proteinExistence type="predicted"/>
<dbReference type="GeneID" id="82204973"/>